<dbReference type="Proteomes" id="UP000663864">
    <property type="component" value="Unassembled WGS sequence"/>
</dbReference>
<protein>
    <submittedName>
        <fullName evidence="3">Uncharacterized protein</fullName>
    </submittedName>
</protein>
<gene>
    <name evidence="3" type="ORF">JBS370_LOCUS6712</name>
    <name evidence="2" type="ORF">ZHD862_LOCUS9218</name>
</gene>
<keyword evidence="1" id="KW-0732">Signal</keyword>
<comment type="caution">
    <text evidence="3">The sequence shown here is derived from an EMBL/GenBank/DDBJ whole genome shotgun (WGS) entry which is preliminary data.</text>
</comment>
<dbReference type="Proteomes" id="UP000663836">
    <property type="component" value="Unassembled WGS sequence"/>
</dbReference>
<sequence>MQPINILLMFIFGYLTLLAMTCALSEQQYHIANMRMKRALANKRFYDFGSRSININDDSTRDSNDEFDRIQRFYDFGTRKRFYDFGSKKRSNE</sequence>
<dbReference type="AlphaFoldDB" id="A0A818RI83"/>
<organism evidence="3 4">
    <name type="scientific">Rotaria sordida</name>
    <dbReference type="NCBI Taxonomy" id="392033"/>
    <lineage>
        <taxon>Eukaryota</taxon>
        <taxon>Metazoa</taxon>
        <taxon>Spiralia</taxon>
        <taxon>Gnathifera</taxon>
        <taxon>Rotifera</taxon>
        <taxon>Eurotatoria</taxon>
        <taxon>Bdelloidea</taxon>
        <taxon>Philodinida</taxon>
        <taxon>Philodinidae</taxon>
        <taxon>Rotaria</taxon>
    </lineage>
</organism>
<evidence type="ECO:0000313" key="3">
    <source>
        <dbReference type="EMBL" id="CAF3657499.1"/>
    </source>
</evidence>
<evidence type="ECO:0000313" key="2">
    <source>
        <dbReference type="EMBL" id="CAF0936310.1"/>
    </source>
</evidence>
<evidence type="ECO:0000256" key="1">
    <source>
        <dbReference type="SAM" id="SignalP"/>
    </source>
</evidence>
<feature type="chain" id="PRO_5036233984" evidence="1">
    <location>
        <begin position="24"/>
        <end position="93"/>
    </location>
</feature>
<accession>A0A818RI83</accession>
<proteinExistence type="predicted"/>
<name>A0A818RI83_9BILA</name>
<evidence type="ECO:0000313" key="4">
    <source>
        <dbReference type="Proteomes" id="UP000663836"/>
    </source>
</evidence>
<dbReference type="EMBL" id="CAJOBD010000379">
    <property type="protein sequence ID" value="CAF3657499.1"/>
    <property type="molecule type" value="Genomic_DNA"/>
</dbReference>
<reference evidence="3" key="1">
    <citation type="submission" date="2021-02" db="EMBL/GenBank/DDBJ databases">
        <authorList>
            <person name="Nowell W R."/>
        </authorList>
    </citation>
    <scope>NUCLEOTIDE SEQUENCE</scope>
</reference>
<feature type="signal peptide" evidence="1">
    <location>
        <begin position="1"/>
        <end position="23"/>
    </location>
</feature>
<dbReference type="EMBL" id="CAJNOT010000310">
    <property type="protein sequence ID" value="CAF0936310.1"/>
    <property type="molecule type" value="Genomic_DNA"/>
</dbReference>